<keyword evidence="3" id="KW-1185">Reference proteome</keyword>
<keyword evidence="1" id="KW-0472">Membrane</keyword>
<dbReference type="Proteomes" id="UP000237968">
    <property type="component" value="Unassembled WGS sequence"/>
</dbReference>
<evidence type="ECO:0000313" key="2">
    <source>
        <dbReference type="EMBL" id="PRQ04375.1"/>
    </source>
</evidence>
<accession>A0A2S9YGY1</accession>
<dbReference type="EMBL" id="PVNK01000042">
    <property type="protein sequence ID" value="PRQ04375.1"/>
    <property type="molecule type" value="Genomic_DNA"/>
</dbReference>
<feature type="transmembrane region" description="Helical" evidence="1">
    <location>
        <begin position="74"/>
        <end position="94"/>
    </location>
</feature>
<protein>
    <recommendedName>
        <fullName evidence="4">Transmembrane protein</fullName>
    </recommendedName>
</protein>
<dbReference type="AlphaFoldDB" id="A0A2S9YGY1"/>
<reference evidence="2 3" key="1">
    <citation type="submission" date="2018-03" db="EMBL/GenBank/DDBJ databases">
        <title>Draft Genome Sequences of the Obligatory Marine Myxobacteria Enhygromyxa salina SWB005.</title>
        <authorList>
            <person name="Poehlein A."/>
            <person name="Moghaddam J.A."/>
            <person name="Harms H."/>
            <person name="Alanjari M."/>
            <person name="Koenig G.M."/>
            <person name="Daniel R."/>
            <person name="Schaeberle T.F."/>
        </authorList>
    </citation>
    <scope>NUCLEOTIDE SEQUENCE [LARGE SCALE GENOMIC DNA]</scope>
    <source>
        <strain evidence="2 3">SWB005</strain>
    </source>
</reference>
<name>A0A2S9YGY1_9BACT</name>
<proteinExistence type="predicted"/>
<evidence type="ECO:0000313" key="3">
    <source>
        <dbReference type="Proteomes" id="UP000237968"/>
    </source>
</evidence>
<feature type="transmembrane region" description="Helical" evidence="1">
    <location>
        <begin position="12"/>
        <end position="30"/>
    </location>
</feature>
<evidence type="ECO:0008006" key="4">
    <source>
        <dbReference type="Google" id="ProtNLM"/>
    </source>
</evidence>
<evidence type="ECO:0000256" key="1">
    <source>
        <dbReference type="SAM" id="Phobius"/>
    </source>
</evidence>
<gene>
    <name evidence="2" type="ORF">ENSA5_08240</name>
</gene>
<comment type="caution">
    <text evidence="2">The sequence shown here is derived from an EMBL/GenBank/DDBJ whole genome shotgun (WGS) entry which is preliminary data.</text>
</comment>
<keyword evidence="1" id="KW-1133">Transmembrane helix</keyword>
<keyword evidence="1" id="KW-0812">Transmembrane</keyword>
<feature type="transmembrane region" description="Helical" evidence="1">
    <location>
        <begin position="42"/>
        <end position="62"/>
    </location>
</feature>
<organism evidence="2 3">
    <name type="scientific">Enhygromyxa salina</name>
    <dbReference type="NCBI Taxonomy" id="215803"/>
    <lineage>
        <taxon>Bacteria</taxon>
        <taxon>Pseudomonadati</taxon>
        <taxon>Myxococcota</taxon>
        <taxon>Polyangia</taxon>
        <taxon>Nannocystales</taxon>
        <taxon>Nannocystaceae</taxon>
        <taxon>Enhygromyxa</taxon>
    </lineage>
</organism>
<sequence>MTSYFDESAVIWLTAVALIVASVVFIRACWAHRRESRDTVGLKPWLILGAVVIAVWAGVAAIELATESTLDLQLHYVCIASGCVWLVITLGWALGRITSRVLRRLERARAIA</sequence>
<dbReference type="RefSeq" id="WP_146155310.1">
    <property type="nucleotide sequence ID" value="NZ_PVNK01000042.1"/>
</dbReference>